<dbReference type="Gene3D" id="2.60.40.790">
    <property type="match status" value="1"/>
</dbReference>
<feature type="region of interest" description="Disordered" evidence="4">
    <location>
        <begin position="73"/>
        <end position="112"/>
    </location>
</feature>
<evidence type="ECO:0000256" key="3">
    <source>
        <dbReference type="ARBA" id="ARBA00053226"/>
    </source>
</evidence>
<evidence type="ECO:0000313" key="6">
    <source>
        <dbReference type="EMBL" id="KAF5744702.1"/>
    </source>
</evidence>
<comment type="caution">
    <text evidence="6">The sequence shown here is derived from an EMBL/GenBank/DDBJ whole genome shotgun (WGS) entry which is preliminary data.</text>
</comment>
<dbReference type="InterPro" id="IPR008978">
    <property type="entry name" value="HSP20-like_chaperone"/>
</dbReference>
<dbReference type="PANTHER" id="PTHR12356:SF22">
    <property type="entry name" value="PROTEIN BOBBER 2-LIKE"/>
    <property type="match status" value="1"/>
</dbReference>
<dbReference type="GO" id="GO:0006457">
    <property type="term" value="P:protein folding"/>
    <property type="evidence" value="ECO:0007669"/>
    <property type="project" value="TreeGrafter"/>
</dbReference>
<gene>
    <name evidence="6" type="ORF">HS088_TW07G00281</name>
</gene>
<reference evidence="6 7" key="1">
    <citation type="journal article" date="2020" name="Nat. Commun.">
        <title>Genome of Tripterygium wilfordii and identification of cytochrome P450 involved in triptolide biosynthesis.</title>
        <authorList>
            <person name="Tu L."/>
            <person name="Su P."/>
            <person name="Zhang Z."/>
            <person name="Gao L."/>
            <person name="Wang J."/>
            <person name="Hu T."/>
            <person name="Zhou J."/>
            <person name="Zhang Y."/>
            <person name="Zhao Y."/>
            <person name="Liu Y."/>
            <person name="Song Y."/>
            <person name="Tong Y."/>
            <person name="Lu Y."/>
            <person name="Yang J."/>
            <person name="Xu C."/>
            <person name="Jia M."/>
            <person name="Peters R.J."/>
            <person name="Huang L."/>
            <person name="Gao W."/>
        </authorList>
    </citation>
    <scope>NUCLEOTIDE SEQUENCE [LARGE SCALE GENOMIC DNA]</scope>
    <source>
        <strain evidence="7">cv. XIE 37</strain>
        <tissue evidence="6">Leaf</tissue>
    </source>
</reference>
<evidence type="ECO:0000259" key="5">
    <source>
        <dbReference type="PROSITE" id="PS51203"/>
    </source>
</evidence>
<dbReference type="InParanoid" id="A0A7J7DEF6"/>
<keyword evidence="2" id="KW-0963">Cytoplasm</keyword>
<dbReference type="Pfam" id="PF04969">
    <property type="entry name" value="CS"/>
    <property type="match status" value="1"/>
</dbReference>
<dbReference type="AlphaFoldDB" id="A0A7J7DEF6"/>
<comment type="function">
    <text evidence="3">Small heat shock protein required for the establishment of auxin gradients and for patterning of the apical domain of the embryo. Involved in the specification of the cotyledon primordia. Also required for normal inflorescence and floral meristem function, normal developmental patterning and thermotolerance. Acts as a molecular chaperone.</text>
</comment>
<evidence type="ECO:0000313" key="7">
    <source>
        <dbReference type="Proteomes" id="UP000593562"/>
    </source>
</evidence>
<dbReference type="FunFam" id="2.60.40.790:FF:000001">
    <property type="entry name" value="Nuclear migration protein nudC"/>
    <property type="match status" value="1"/>
</dbReference>
<dbReference type="PROSITE" id="PS51203">
    <property type="entry name" value="CS"/>
    <property type="match status" value="1"/>
</dbReference>
<sequence length="267" mass="30244">MAILSDYQEKQQTQNSSSPLSFNAALDPSNPLGFLQSAFNFVSQNSNMFKSSKAEKDIMALVHDIKQRIKEEEAAAKKEKEEASKKEKEEAEKERKKNLLVPNQDNGLDMDNHSWTQSLQEVTVNVPVPEGTKSREICCLITKNSLKIGLKGQAPIIEGDLFETVKPDDCFWHLEDQKVVSVLMTKFDQTNWWKSLFKGGPQIDTQKVEPSPSKLSDLDPESRSAVEKMMFDQRQKQLGLPSSEEIKNQEMLKQFMAQNPNMNFSGA</sequence>
<feature type="region of interest" description="Disordered" evidence="4">
    <location>
        <begin position="1"/>
        <end position="24"/>
    </location>
</feature>
<organism evidence="6 7">
    <name type="scientific">Tripterygium wilfordii</name>
    <name type="common">Thunder God vine</name>
    <dbReference type="NCBI Taxonomy" id="458696"/>
    <lineage>
        <taxon>Eukaryota</taxon>
        <taxon>Viridiplantae</taxon>
        <taxon>Streptophyta</taxon>
        <taxon>Embryophyta</taxon>
        <taxon>Tracheophyta</taxon>
        <taxon>Spermatophyta</taxon>
        <taxon>Magnoliopsida</taxon>
        <taxon>eudicotyledons</taxon>
        <taxon>Gunneridae</taxon>
        <taxon>Pentapetalae</taxon>
        <taxon>rosids</taxon>
        <taxon>fabids</taxon>
        <taxon>Celastrales</taxon>
        <taxon>Celastraceae</taxon>
        <taxon>Tripterygium</taxon>
    </lineage>
</organism>
<feature type="compositionally biased region" description="Basic and acidic residues" evidence="4">
    <location>
        <begin position="73"/>
        <end position="97"/>
    </location>
</feature>
<dbReference type="GO" id="GO:0051082">
    <property type="term" value="F:unfolded protein binding"/>
    <property type="evidence" value="ECO:0007669"/>
    <property type="project" value="TreeGrafter"/>
</dbReference>
<dbReference type="CDD" id="cd06467">
    <property type="entry name" value="p23_NUDC_like"/>
    <property type="match status" value="1"/>
</dbReference>
<dbReference type="GO" id="GO:0006950">
    <property type="term" value="P:response to stress"/>
    <property type="evidence" value="ECO:0007669"/>
    <property type="project" value="UniProtKB-ARBA"/>
</dbReference>
<name>A0A7J7DEF6_TRIWF</name>
<dbReference type="Proteomes" id="UP000593562">
    <property type="component" value="Unassembled WGS sequence"/>
</dbReference>
<comment type="subcellular location">
    <subcellularLocation>
        <location evidence="1">Cytoplasmic granule</location>
    </subcellularLocation>
</comment>
<dbReference type="GO" id="GO:0005737">
    <property type="term" value="C:cytoplasm"/>
    <property type="evidence" value="ECO:0007669"/>
    <property type="project" value="TreeGrafter"/>
</dbReference>
<feature type="compositionally biased region" description="Polar residues" evidence="4">
    <location>
        <begin position="10"/>
        <end position="21"/>
    </location>
</feature>
<dbReference type="EMBL" id="JAAARO010000007">
    <property type="protein sequence ID" value="KAF5744702.1"/>
    <property type="molecule type" value="Genomic_DNA"/>
</dbReference>
<dbReference type="SUPFAM" id="SSF49764">
    <property type="entry name" value="HSP20-like chaperones"/>
    <property type="match status" value="1"/>
</dbReference>
<dbReference type="InterPro" id="IPR007052">
    <property type="entry name" value="CS_dom"/>
</dbReference>
<protein>
    <recommendedName>
        <fullName evidence="5">CS domain-containing protein</fullName>
    </recommendedName>
</protein>
<accession>A0A7J7DEF6</accession>
<evidence type="ECO:0000256" key="4">
    <source>
        <dbReference type="SAM" id="MobiDB-lite"/>
    </source>
</evidence>
<proteinExistence type="predicted"/>
<dbReference type="InterPro" id="IPR037898">
    <property type="entry name" value="NudC_fam"/>
</dbReference>
<evidence type="ECO:0000256" key="2">
    <source>
        <dbReference type="ARBA" id="ARBA00022490"/>
    </source>
</evidence>
<keyword evidence="7" id="KW-1185">Reference proteome</keyword>
<dbReference type="OrthoDB" id="416217at2759"/>
<evidence type="ECO:0000256" key="1">
    <source>
        <dbReference type="ARBA" id="ARBA00004463"/>
    </source>
</evidence>
<feature type="domain" description="CS" evidence="5">
    <location>
        <begin position="108"/>
        <end position="197"/>
    </location>
</feature>
<dbReference type="PANTHER" id="PTHR12356">
    <property type="entry name" value="NUCLEAR MOVEMENT PROTEIN NUDC"/>
    <property type="match status" value="1"/>
</dbReference>